<protein>
    <submittedName>
        <fullName evidence="2">Uncharacterized protein</fullName>
    </submittedName>
</protein>
<feature type="region of interest" description="Disordered" evidence="1">
    <location>
        <begin position="688"/>
        <end position="715"/>
    </location>
</feature>
<keyword evidence="3" id="KW-1185">Reference proteome</keyword>
<comment type="caution">
    <text evidence="2">The sequence shown here is derived from an EMBL/GenBank/DDBJ whole genome shotgun (WGS) entry which is preliminary data.</text>
</comment>
<dbReference type="Proteomes" id="UP001159042">
    <property type="component" value="Unassembled WGS sequence"/>
</dbReference>
<accession>A0AAV8VTD1</accession>
<feature type="compositionally biased region" description="Polar residues" evidence="1">
    <location>
        <begin position="301"/>
        <end position="318"/>
    </location>
</feature>
<feature type="compositionally biased region" description="Polar residues" evidence="1">
    <location>
        <begin position="218"/>
        <end position="230"/>
    </location>
</feature>
<evidence type="ECO:0000256" key="1">
    <source>
        <dbReference type="SAM" id="MobiDB-lite"/>
    </source>
</evidence>
<feature type="compositionally biased region" description="Basic and acidic residues" evidence="1">
    <location>
        <begin position="689"/>
        <end position="698"/>
    </location>
</feature>
<feature type="compositionally biased region" description="Basic and acidic residues" evidence="1">
    <location>
        <begin position="231"/>
        <end position="249"/>
    </location>
</feature>
<organism evidence="2 3">
    <name type="scientific">Exocentrus adspersus</name>
    <dbReference type="NCBI Taxonomy" id="1586481"/>
    <lineage>
        <taxon>Eukaryota</taxon>
        <taxon>Metazoa</taxon>
        <taxon>Ecdysozoa</taxon>
        <taxon>Arthropoda</taxon>
        <taxon>Hexapoda</taxon>
        <taxon>Insecta</taxon>
        <taxon>Pterygota</taxon>
        <taxon>Neoptera</taxon>
        <taxon>Endopterygota</taxon>
        <taxon>Coleoptera</taxon>
        <taxon>Polyphaga</taxon>
        <taxon>Cucujiformia</taxon>
        <taxon>Chrysomeloidea</taxon>
        <taxon>Cerambycidae</taxon>
        <taxon>Lamiinae</taxon>
        <taxon>Acanthocinini</taxon>
        <taxon>Exocentrus</taxon>
    </lineage>
</organism>
<feature type="compositionally biased region" description="Basic and acidic residues" evidence="1">
    <location>
        <begin position="828"/>
        <end position="842"/>
    </location>
</feature>
<name>A0AAV8VTD1_9CUCU</name>
<feature type="compositionally biased region" description="Basic and acidic residues" evidence="1">
    <location>
        <begin position="163"/>
        <end position="177"/>
    </location>
</feature>
<feature type="compositionally biased region" description="Basic and acidic residues" evidence="1">
    <location>
        <begin position="319"/>
        <end position="447"/>
    </location>
</feature>
<evidence type="ECO:0000313" key="3">
    <source>
        <dbReference type="Proteomes" id="UP001159042"/>
    </source>
</evidence>
<feature type="compositionally biased region" description="Basic and acidic residues" evidence="1">
    <location>
        <begin position="260"/>
        <end position="294"/>
    </location>
</feature>
<feature type="compositionally biased region" description="Basic and acidic residues" evidence="1">
    <location>
        <begin position="184"/>
        <end position="214"/>
    </location>
</feature>
<feature type="compositionally biased region" description="Basic residues" evidence="1">
    <location>
        <begin position="466"/>
        <end position="477"/>
    </location>
</feature>
<proteinExistence type="predicted"/>
<feature type="region of interest" description="Disordered" evidence="1">
    <location>
        <begin position="731"/>
        <end position="750"/>
    </location>
</feature>
<feature type="region of interest" description="Disordered" evidence="1">
    <location>
        <begin position="814"/>
        <end position="869"/>
    </location>
</feature>
<evidence type="ECO:0000313" key="2">
    <source>
        <dbReference type="EMBL" id="KAJ8917499.1"/>
    </source>
</evidence>
<gene>
    <name evidence="2" type="ORF">NQ315_005548</name>
</gene>
<reference evidence="2 3" key="1">
    <citation type="journal article" date="2023" name="Insect Mol. Biol.">
        <title>Genome sequencing provides insights into the evolution of gene families encoding plant cell wall-degrading enzymes in longhorned beetles.</title>
        <authorList>
            <person name="Shin N.R."/>
            <person name="Okamura Y."/>
            <person name="Kirsch R."/>
            <person name="Pauchet Y."/>
        </authorList>
    </citation>
    <scope>NUCLEOTIDE SEQUENCE [LARGE SCALE GENOMIC DNA]</scope>
    <source>
        <strain evidence="2">EAD_L_NR</strain>
    </source>
</reference>
<feature type="compositionally biased region" description="Basic and acidic residues" evidence="1">
    <location>
        <begin position="851"/>
        <end position="860"/>
    </location>
</feature>
<dbReference type="AlphaFoldDB" id="A0AAV8VTD1"/>
<sequence length="937" mass="109188">MLYRYSVAKNTGVLFFNVLFICSTQEVFYEMMSESSCLFVMETDVAETQDDSELNVYDDLPSFDLGDELEKLKAEKRHLEEYVCSLKSDIESLKTAVAELTETKTKAEIERKDRMIEELRTNTGNNRFRFRPYYDNKRRVMESSPLDNFPAKKGRYDEIIEKADKAPSKSTEGKPSDEQVDLAGKNDDKSDHRKPSNEHENKAVTHEKSDHDKYASNLKHSTANTDNITDQGKHSDGEERRSRHNESLHSPRSRSVPSRYDNKAAKTDTSDYDKQNSKHRESEELGSRHSESTRYHRSRSVPRSNDNNLDMAGKSNTSDCDKQDSKHQEAVEWRLRRLEFTDSGESKSVPRSDDSKSSKYGDKPDNRAAKSDTPERDRPSCKRSDDGDGKEQRPRRSESTPRHREATRSHRSRSGDKLGDRTIKSDLSDYDKRSIKRSDSEERRYRYPESTNPYHRGYRNGGNYRGQRRFRHFRGRGRPYNERKYSDERWNDYNNERRYPNDRRNSYEDDLYYNKYNYCSSRYSNKSDDRYNSRTRSDDTYDCRPERYDGFEEREYGNYNRNLRDDNQTAQYRDDNIVLCRDDDRGIQCRNDDGAVQCRDEEREFLHRDDERALVYEIGDGEVQYRDEDRTVQYRDDDRGLGYSEYMEAALYRDDKRSVYGDYDDHEGGDRYFRQELSDYNDPMYVDDELGRPLERPNRSRSNTPFSHEGNKAKNQIVRPKKLEPFAIEKEQDTQRSITPMPLPEDIEDPKDDTLQELVQGKNDSKNEATAKVDVTCAKQETVKTVERNEGCDKKPPKKRLKILEVMERRVRESRLLKESNNNSLNETTKKNRRSTDADCDKNSVTSSKSNRSDKSDKSSGKVKCGKGKISNTSNEEFTKVKSKSTKANKSENKLEVLCKSIIVGDAKQSISLSKKSVAEDIAGLKGTTLITDLKKI</sequence>
<dbReference type="EMBL" id="JANEYG010000033">
    <property type="protein sequence ID" value="KAJ8917499.1"/>
    <property type="molecule type" value="Genomic_DNA"/>
</dbReference>
<feature type="region of interest" description="Disordered" evidence="1">
    <location>
        <begin position="163"/>
        <end position="483"/>
    </location>
</feature>